<gene>
    <name evidence="1" type="ORF">BDR25DRAFT_334756</name>
</gene>
<sequence length="253" mass="27742">MTFSSRTLLLALTRVASAQYPGSPGGGGGGRGNPFGGGNNGGFGGFNIQGFLNQREKVLIAHGVLAALAFVIFFPLGSILIRLASFPGLWLVHGLFQIFAYCIYIAAFGIGIWLVKNIPINLLNHYHPVIGIVVFCLLFVQPILGLIHHSQFKKYSRRTVWSYGHLWLGRIVVTLGMINGGLGMLLATETGYFVPSRGQMIAYGVVASIMWLLWIFAAVIGESRRSRGRVSVETGVNKERYAYDTRETNAYRN</sequence>
<accession>A0ACB6QSD3</accession>
<name>A0ACB6QSD3_9PLEO</name>
<protein>
    <submittedName>
        <fullName evidence="1">Uncharacterized protein</fullName>
    </submittedName>
</protein>
<proteinExistence type="predicted"/>
<organism evidence="1 2">
    <name type="scientific">Lindgomyces ingoldianus</name>
    <dbReference type="NCBI Taxonomy" id="673940"/>
    <lineage>
        <taxon>Eukaryota</taxon>
        <taxon>Fungi</taxon>
        <taxon>Dikarya</taxon>
        <taxon>Ascomycota</taxon>
        <taxon>Pezizomycotina</taxon>
        <taxon>Dothideomycetes</taxon>
        <taxon>Pleosporomycetidae</taxon>
        <taxon>Pleosporales</taxon>
        <taxon>Lindgomycetaceae</taxon>
        <taxon>Lindgomyces</taxon>
    </lineage>
</organism>
<evidence type="ECO:0000313" key="2">
    <source>
        <dbReference type="Proteomes" id="UP000799755"/>
    </source>
</evidence>
<evidence type="ECO:0000313" key="1">
    <source>
        <dbReference type="EMBL" id="KAF2469846.1"/>
    </source>
</evidence>
<keyword evidence="2" id="KW-1185">Reference proteome</keyword>
<reference evidence="1" key="1">
    <citation type="journal article" date="2020" name="Stud. Mycol.">
        <title>101 Dothideomycetes genomes: a test case for predicting lifestyles and emergence of pathogens.</title>
        <authorList>
            <person name="Haridas S."/>
            <person name="Albert R."/>
            <person name="Binder M."/>
            <person name="Bloem J."/>
            <person name="Labutti K."/>
            <person name="Salamov A."/>
            <person name="Andreopoulos B."/>
            <person name="Baker S."/>
            <person name="Barry K."/>
            <person name="Bills G."/>
            <person name="Bluhm B."/>
            <person name="Cannon C."/>
            <person name="Castanera R."/>
            <person name="Culley D."/>
            <person name="Daum C."/>
            <person name="Ezra D."/>
            <person name="Gonzalez J."/>
            <person name="Henrissat B."/>
            <person name="Kuo A."/>
            <person name="Liang C."/>
            <person name="Lipzen A."/>
            <person name="Lutzoni F."/>
            <person name="Magnuson J."/>
            <person name="Mondo S."/>
            <person name="Nolan M."/>
            <person name="Ohm R."/>
            <person name="Pangilinan J."/>
            <person name="Park H.-J."/>
            <person name="Ramirez L."/>
            <person name="Alfaro M."/>
            <person name="Sun H."/>
            <person name="Tritt A."/>
            <person name="Yoshinaga Y."/>
            <person name="Zwiers L.-H."/>
            <person name="Turgeon B."/>
            <person name="Goodwin S."/>
            <person name="Spatafora J."/>
            <person name="Crous P."/>
            <person name="Grigoriev I."/>
        </authorList>
    </citation>
    <scope>NUCLEOTIDE SEQUENCE</scope>
    <source>
        <strain evidence="1">ATCC 200398</strain>
    </source>
</reference>
<comment type="caution">
    <text evidence="1">The sequence shown here is derived from an EMBL/GenBank/DDBJ whole genome shotgun (WGS) entry which is preliminary data.</text>
</comment>
<dbReference type="Proteomes" id="UP000799755">
    <property type="component" value="Unassembled WGS sequence"/>
</dbReference>
<dbReference type="EMBL" id="MU003510">
    <property type="protein sequence ID" value="KAF2469846.1"/>
    <property type="molecule type" value="Genomic_DNA"/>
</dbReference>